<proteinExistence type="predicted"/>
<protein>
    <submittedName>
        <fullName evidence="1">Uncharacterized protein</fullName>
    </submittedName>
</protein>
<reference evidence="1" key="1">
    <citation type="submission" date="2019-12" db="EMBL/GenBank/DDBJ databases">
        <title>Genome sequence of Babesia ovis.</title>
        <authorList>
            <person name="Yamagishi J."/>
            <person name="Sevinc F."/>
            <person name="Xuan X."/>
        </authorList>
    </citation>
    <scope>NUCLEOTIDE SEQUENCE</scope>
    <source>
        <strain evidence="1">Selcuk</strain>
    </source>
</reference>
<comment type="caution">
    <text evidence="1">The sequence shown here is derived from an EMBL/GenBank/DDBJ whole genome shotgun (WGS) entry which is preliminary data.</text>
</comment>
<dbReference type="AlphaFoldDB" id="A0A9W5WTB7"/>
<evidence type="ECO:0000313" key="1">
    <source>
        <dbReference type="EMBL" id="GFE52648.1"/>
    </source>
</evidence>
<gene>
    <name evidence="1" type="ORF">BaOVIS_000520</name>
</gene>
<evidence type="ECO:0000313" key="2">
    <source>
        <dbReference type="Proteomes" id="UP001057455"/>
    </source>
</evidence>
<dbReference type="EMBL" id="BLIY01000001">
    <property type="protein sequence ID" value="GFE52648.1"/>
    <property type="molecule type" value="Genomic_DNA"/>
</dbReference>
<organism evidence="1 2">
    <name type="scientific">Babesia ovis</name>
    <dbReference type="NCBI Taxonomy" id="5869"/>
    <lineage>
        <taxon>Eukaryota</taxon>
        <taxon>Sar</taxon>
        <taxon>Alveolata</taxon>
        <taxon>Apicomplexa</taxon>
        <taxon>Aconoidasida</taxon>
        <taxon>Piroplasmida</taxon>
        <taxon>Babesiidae</taxon>
        <taxon>Babesia</taxon>
    </lineage>
</organism>
<keyword evidence="2" id="KW-1185">Reference proteome</keyword>
<name>A0A9W5WTB7_BABOV</name>
<sequence>MFPFGSAQREIEKSFPHVFVDINGGIVEGVVLAQQILDIMLDVTKLVDQVVANDLYSIHQFCIRWEFQPREYILETLLLYVVVLGQARRHPIHIIDSFCDDFYIELFGICKAALDESFP</sequence>
<accession>A0A9W5WTB7</accession>
<dbReference type="Proteomes" id="UP001057455">
    <property type="component" value="Unassembled WGS sequence"/>
</dbReference>